<keyword evidence="1" id="KW-0472">Membrane</keyword>
<name>A0A1Z5JGK3_FISSO</name>
<proteinExistence type="predicted"/>
<accession>A0A1Z5JGK3</accession>
<sequence>MAPIRINSIAITLVLAASWSSPSRAFVGPSRRAALPSITLLREKETTTSEVRAEAQDALNNVGWSMPAEGDLTSDDPFVQAIDAGIQRDVGVPLDALLNPAKVVNLERDLYNLRMELATLTGRADILVGDDKTLLTTAECDGGGGGEDAEALRQKITKKEKDLIIERRSVFRGWLKNIFLAQAILSFGLSYVMATNPASLFGGYGWYGVYNMDVSIQVLGYWWWWLFVIPSLRSRRPKGAEKKALDIAFLASPAISLLAPVATKDTGLIWAANFVVVASAYAFAYLVDSDDSDDDSNTPEWLKFVYKSLDFGSGRERGARQ</sequence>
<dbReference type="EMBL" id="BDSP01000061">
    <property type="protein sequence ID" value="GAX13130.1"/>
    <property type="molecule type" value="Genomic_DNA"/>
</dbReference>
<feature type="chain" id="PRO_5013187650" evidence="2">
    <location>
        <begin position="26"/>
        <end position="321"/>
    </location>
</feature>
<feature type="transmembrane region" description="Helical" evidence="1">
    <location>
        <begin position="244"/>
        <end position="262"/>
    </location>
</feature>
<keyword evidence="2" id="KW-0732">Signal</keyword>
<comment type="caution">
    <text evidence="3">The sequence shown here is derived from an EMBL/GenBank/DDBJ whole genome shotgun (WGS) entry which is preliminary data.</text>
</comment>
<keyword evidence="1" id="KW-1133">Transmembrane helix</keyword>
<evidence type="ECO:0000313" key="3">
    <source>
        <dbReference type="EMBL" id="GAX13130.1"/>
    </source>
</evidence>
<gene>
    <name evidence="3" type="ORF">FisN_17Hh059</name>
</gene>
<dbReference type="AlphaFoldDB" id="A0A1Z5JGK3"/>
<evidence type="ECO:0000256" key="2">
    <source>
        <dbReference type="SAM" id="SignalP"/>
    </source>
</evidence>
<dbReference type="Proteomes" id="UP000198406">
    <property type="component" value="Unassembled WGS sequence"/>
</dbReference>
<protein>
    <submittedName>
        <fullName evidence="3">Uncharacterized protein</fullName>
    </submittedName>
</protein>
<dbReference type="InParanoid" id="A0A1Z5JGK3"/>
<organism evidence="3 4">
    <name type="scientific">Fistulifera solaris</name>
    <name type="common">Oleaginous diatom</name>
    <dbReference type="NCBI Taxonomy" id="1519565"/>
    <lineage>
        <taxon>Eukaryota</taxon>
        <taxon>Sar</taxon>
        <taxon>Stramenopiles</taxon>
        <taxon>Ochrophyta</taxon>
        <taxon>Bacillariophyta</taxon>
        <taxon>Bacillariophyceae</taxon>
        <taxon>Bacillariophycidae</taxon>
        <taxon>Naviculales</taxon>
        <taxon>Naviculaceae</taxon>
        <taxon>Fistulifera</taxon>
    </lineage>
</organism>
<evidence type="ECO:0000256" key="1">
    <source>
        <dbReference type="SAM" id="Phobius"/>
    </source>
</evidence>
<feature type="transmembrane region" description="Helical" evidence="1">
    <location>
        <begin position="214"/>
        <end position="232"/>
    </location>
</feature>
<keyword evidence="1" id="KW-0812">Transmembrane</keyword>
<evidence type="ECO:0000313" key="4">
    <source>
        <dbReference type="Proteomes" id="UP000198406"/>
    </source>
</evidence>
<feature type="transmembrane region" description="Helical" evidence="1">
    <location>
        <begin position="174"/>
        <end position="194"/>
    </location>
</feature>
<reference evidence="3 4" key="1">
    <citation type="journal article" date="2015" name="Plant Cell">
        <title>Oil accumulation by the oleaginous diatom Fistulifera solaris as revealed by the genome and transcriptome.</title>
        <authorList>
            <person name="Tanaka T."/>
            <person name="Maeda Y."/>
            <person name="Veluchamy A."/>
            <person name="Tanaka M."/>
            <person name="Abida H."/>
            <person name="Marechal E."/>
            <person name="Bowler C."/>
            <person name="Muto M."/>
            <person name="Sunaga Y."/>
            <person name="Tanaka M."/>
            <person name="Yoshino T."/>
            <person name="Taniguchi T."/>
            <person name="Fukuda Y."/>
            <person name="Nemoto M."/>
            <person name="Matsumoto M."/>
            <person name="Wong P.S."/>
            <person name="Aburatani S."/>
            <person name="Fujibuchi W."/>
        </authorList>
    </citation>
    <scope>NUCLEOTIDE SEQUENCE [LARGE SCALE GENOMIC DNA]</scope>
    <source>
        <strain evidence="3 4">JPCC DA0580</strain>
    </source>
</reference>
<feature type="signal peptide" evidence="2">
    <location>
        <begin position="1"/>
        <end position="25"/>
    </location>
</feature>
<keyword evidence="4" id="KW-1185">Reference proteome</keyword>
<dbReference type="OrthoDB" id="424372at2759"/>
<feature type="transmembrane region" description="Helical" evidence="1">
    <location>
        <begin position="268"/>
        <end position="287"/>
    </location>
</feature>